<dbReference type="CTD" id="9953105"/>
<sequence length="74" mass="8885">NKESNRSMDNNNHMEKNMGSLYHKLTLVMKLVKRLQVNLNEEKLEEVEEVLQLDCFSDQNQKPPVLRYHWRTLS</sequence>
<evidence type="ECO:0000313" key="1">
    <source>
        <dbReference type="EMBL" id="EFO12918.2"/>
    </source>
</evidence>
<proteinExistence type="predicted"/>
<dbReference type="InParanoid" id="A0A1S0TGM2"/>
<reference evidence="1" key="1">
    <citation type="submission" date="2012-04" db="EMBL/GenBank/DDBJ databases">
        <title>The Genome Sequence of Loa loa.</title>
        <authorList>
            <consortium name="The Broad Institute Genome Sequencing Platform"/>
            <consortium name="Broad Institute Genome Sequencing Center for Infectious Disease"/>
            <person name="Nutman T.B."/>
            <person name="Fink D.L."/>
            <person name="Russ C."/>
            <person name="Young S."/>
            <person name="Zeng Q."/>
            <person name="Gargeya S."/>
            <person name="Alvarado L."/>
            <person name="Berlin A."/>
            <person name="Chapman S.B."/>
            <person name="Chen Z."/>
            <person name="Freedman E."/>
            <person name="Gellesch M."/>
            <person name="Goldberg J."/>
            <person name="Griggs A."/>
            <person name="Gujja S."/>
            <person name="Heilman E.R."/>
            <person name="Heiman D."/>
            <person name="Howarth C."/>
            <person name="Mehta T."/>
            <person name="Neiman D."/>
            <person name="Pearson M."/>
            <person name="Roberts A."/>
            <person name="Saif S."/>
            <person name="Shea T."/>
            <person name="Shenoy N."/>
            <person name="Sisk P."/>
            <person name="Stolte C."/>
            <person name="Sykes S."/>
            <person name="White J."/>
            <person name="Yandava C."/>
            <person name="Haas B."/>
            <person name="Henn M.R."/>
            <person name="Nusbaum C."/>
            <person name="Birren B."/>
        </authorList>
    </citation>
    <scope>NUCLEOTIDE SEQUENCE [LARGE SCALE GENOMIC DNA]</scope>
</reference>
<dbReference type="KEGG" id="loa:LOAG_15613"/>
<dbReference type="EMBL" id="JH714342">
    <property type="protein sequence ID" value="EFO12918.2"/>
    <property type="molecule type" value="Genomic_DNA"/>
</dbReference>
<name>A0A1S0TGM2_LOALO</name>
<dbReference type="AlphaFoldDB" id="A0A1S0TGM2"/>
<gene>
    <name evidence="1" type="ORF">LOAG_15613</name>
</gene>
<protein>
    <submittedName>
        <fullName evidence="1">Uncharacterized protein</fullName>
    </submittedName>
</protein>
<organism evidence="1">
    <name type="scientific">Loa loa</name>
    <name type="common">Eye worm</name>
    <name type="synonym">Filaria loa</name>
    <dbReference type="NCBI Taxonomy" id="7209"/>
    <lineage>
        <taxon>Eukaryota</taxon>
        <taxon>Metazoa</taxon>
        <taxon>Ecdysozoa</taxon>
        <taxon>Nematoda</taxon>
        <taxon>Chromadorea</taxon>
        <taxon>Rhabditida</taxon>
        <taxon>Spirurina</taxon>
        <taxon>Spiruromorpha</taxon>
        <taxon>Filarioidea</taxon>
        <taxon>Onchocercidae</taxon>
        <taxon>Loa</taxon>
    </lineage>
</organism>
<accession>A0A1S0TGM2</accession>
<feature type="non-terminal residue" evidence="1">
    <location>
        <position position="1"/>
    </location>
</feature>
<dbReference type="GeneID" id="9953105"/>
<dbReference type="RefSeq" id="XP_003151151.2">
    <property type="nucleotide sequence ID" value="XM_003151103.2"/>
</dbReference>